<reference evidence="2" key="3">
    <citation type="journal article" date="2019" name="BMC Res. Notes">
        <title>Complete genome sequence of the Sulfodiicoccus acidiphilus strain HS-1T, the first crenarchaeon that lacks polB3, isolated from an acidic hot spring in Ohwaku-dani, Hakone, Japan.</title>
        <authorList>
            <person name="Sakai H.D."/>
            <person name="Kurosawa N."/>
        </authorList>
    </citation>
    <scope>NUCLEOTIDE SEQUENCE</scope>
    <source>
        <strain evidence="2">HS-1</strain>
    </source>
</reference>
<dbReference type="Proteomes" id="UP000276741">
    <property type="component" value="Chromosome"/>
</dbReference>
<dbReference type="OrthoDB" id="36110at2157"/>
<dbReference type="InterPro" id="IPR027417">
    <property type="entry name" value="P-loop_NTPase"/>
</dbReference>
<dbReference type="CDD" id="cd02042">
    <property type="entry name" value="ParAB_family"/>
    <property type="match status" value="1"/>
</dbReference>
<dbReference type="RefSeq" id="WP_158613820.1">
    <property type="nucleotide sequence ID" value="NZ_AP018553.1"/>
</dbReference>
<dbReference type="EMBL" id="BMQS01000010">
    <property type="protein sequence ID" value="GGT96478.1"/>
    <property type="molecule type" value="Genomic_DNA"/>
</dbReference>
<dbReference type="SUPFAM" id="SSF52540">
    <property type="entry name" value="P-loop containing nucleoside triphosphate hydrolases"/>
    <property type="match status" value="1"/>
</dbReference>
<evidence type="ECO:0000313" key="2">
    <source>
        <dbReference type="EMBL" id="BBD73824.1"/>
    </source>
</evidence>
<dbReference type="Pfam" id="PF01656">
    <property type="entry name" value="CbiA"/>
    <property type="match status" value="1"/>
</dbReference>
<dbReference type="EMBL" id="AP018553">
    <property type="protein sequence ID" value="BBD73824.1"/>
    <property type="molecule type" value="Genomic_DNA"/>
</dbReference>
<dbReference type="InterPro" id="IPR002586">
    <property type="entry name" value="CobQ/CobB/MinD/ParA_Nub-bd_dom"/>
</dbReference>
<dbReference type="PANTHER" id="PTHR43384">
    <property type="entry name" value="SEPTUM SITE-DETERMINING PROTEIN MIND HOMOLOG, CHLOROPLASTIC-RELATED"/>
    <property type="match status" value="1"/>
</dbReference>
<gene>
    <name evidence="3" type="ORF">GCM10007116_12600</name>
    <name evidence="2" type="ORF">HS1genome_2213</name>
</gene>
<sequence length="257" mass="28547">MRILLGGIKGGVGKTTLTLLLGRSLARRGRKVLIVDRDLIGWASKVLGVTNDEGLLNSVLEGRTDGYYASTHIGKGKLGVVRFYPVSHTFKTSVDFVLRKPELMEAVSKAYGELLLDEGYDLFIVDNPPNVLPSDPVVKLEVQAFYKWTKADVAHLYVSDPTQFGIEAVVRYAEYVQSDPELIPPVHRGLVVNMVRPLPDEEAMAQRKALEACERIMADLCGTIPFDDSLFDYGDRSEEYPEEVNNLAAQVAEWDDS</sequence>
<reference evidence="4" key="2">
    <citation type="submission" date="2018-04" db="EMBL/GenBank/DDBJ databases">
        <title>Complete genome sequence of Sulfodiicoccus acidiphilus strain HS-1.</title>
        <authorList>
            <person name="Sakai H.D."/>
            <person name="Kurosawa N."/>
        </authorList>
    </citation>
    <scope>NUCLEOTIDE SEQUENCE [LARGE SCALE GENOMIC DNA]</scope>
    <source>
        <strain evidence="4">HS-1</strain>
    </source>
</reference>
<dbReference type="GO" id="GO:0051782">
    <property type="term" value="P:negative regulation of cell division"/>
    <property type="evidence" value="ECO:0007669"/>
    <property type="project" value="TreeGrafter"/>
</dbReference>
<name>A0A348B6M2_9CREN</name>
<dbReference type="GO" id="GO:0009898">
    <property type="term" value="C:cytoplasmic side of plasma membrane"/>
    <property type="evidence" value="ECO:0007669"/>
    <property type="project" value="TreeGrafter"/>
</dbReference>
<protein>
    <recommendedName>
        <fullName evidence="1">CobQ/CobB/MinD/ParA nucleotide binding domain-containing protein</fullName>
    </recommendedName>
</protein>
<evidence type="ECO:0000313" key="4">
    <source>
        <dbReference type="Proteomes" id="UP000276741"/>
    </source>
</evidence>
<proteinExistence type="predicted"/>
<dbReference type="Proteomes" id="UP000616143">
    <property type="component" value="Unassembled WGS sequence"/>
</dbReference>
<feature type="domain" description="CobQ/CobB/MinD/ParA nucleotide binding" evidence="1">
    <location>
        <begin position="5"/>
        <end position="235"/>
    </location>
</feature>
<dbReference type="GO" id="GO:0016887">
    <property type="term" value="F:ATP hydrolysis activity"/>
    <property type="evidence" value="ECO:0007669"/>
    <property type="project" value="TreeGrafter"/>
</dbReference>
<reference evidence="3" key="4">
    <citation type="submission" date="2020-09" db="EMBL/GenBank/DDBJ databases">
        <authorList>
            <person name="Sun Q."/>
            <person name="Ohkuma M."/>
        </authorList>
    </citation>
    <scope>NUCLEOTIDE SEQUENCE</scope>
    <source>
        <strain evidence="3">JCM 31740</strain>
    </source>
</reference>
<dbReference type="GeneID" id="38667669"/>
<dbReference type="PANTHER" id="PTHR43384:SF10">
    <property type="entry name" value="ATPASE INVOLVED IN CHROMOSOME PARTITIONING, PARA_MIND FAMILY"/>
    <property type="match status" value="1"/>
</dbReference>
<dbReference type="AlphaFoldDB" id="A0A348B6M2"/>
<organism evidence="2 4">
    <name type="scientific">Sulfodiicoccus acidiphilus</name>
    <dbReference type="NCBI Taxonomy" id="1670455"/>
    <lineage>
        <taxon>Archaea</taxon>
        <taxon>Thermoproteota</taxon>
        <taxon>Thermoprotei</taxon>
        <taxon>Sulfolobales</taxon>
        <taxon>Sulfolobaceae</taxon>
        <taxon>Sulfodiicoccus</taxon>
    </lineage>
</organism>
<evidence type="ECO:0000259" key="1">
    <source>
        <dbReference type="Pfam" id="PF01656"/>
    </source>
</evidence>
<dbReference type="InterPro" id="IPR050625">
    <property type="entry name" value="ParA/MinD_ATPase"/>
</dbReference>
<keyword evidence="4" id="KW-1185">Reference proteome</keyword>
<dbReference type="GO" id="GO:0005829">
    <property type="term" value="C:cytosol"/>
    <property type="evidence" value="ECO:0007669"/>
    <property type="project" value="TreeGrafter"/>
</dbReference>
<dbReference type="KEGG" id="sacd:HS1genome_2213"/>
<reference evidence="3" key="1">
    <citation type="journal article" date="2014" name="Int. J. Syst. Evol. Microbiol.">
        <title>Complete genome sequence of Corynebacterium casei LMG S-19264T (=DSM 44701T), isolated from a smear-ripened cheese.</title>
        <authorList>
            <consortium name="US DOE Joint Genome Institute (JGI-PGF)"/>
            <person name="Walter F."/>
            <person name="Albersmeier A."/>
            <person name="Kalinowski J."/>
            <person name="Ruckert C."/>
        </authorList>
    </citation>
    <scope>NUCLEOTIDE SEQUENCE</scope>
    <source>
        <strain evidence="3">JCM 31740</strain>
    </source>
</reference>
<evidence type="ECO:0000313" key="3">
    <source>
        <dbReference type="EMBL" id="GGT96478.1"/>
    </source>
</evidence>
<dbReference type="GO" id="GO:0005524">
    <property type="term" value="F:ATP binding"/>
    <property type="evidence" value="ECO:0007669"/>
    <property type="project" value="TreeGrafter"/>
</dbReference>
<accession>A0A348B6M2</accession>
<dbReference type="Gene3D" id="3.40.50.300">
    <property type="entry name" value="P-loop containing nucleotide triphosphate hydrolases"/>
    <property type="match status" value="1"/>
</dbReference>